<evidence type="ECO:0008006" key="4">
    <source>
        <dbReference type="Google" id="ProtNLM"/>
    </source>
</evidence>
<feature type="compositionally biased region" description="Polar residues" evidence="1">
    <location>
        <begin position="77"/>
        <end position="88"/>
    </location>
</feature>
<comment type="caution">
    <text evidence="2">The sequence shown here is derived from an EMBL/GenBank/DDBJ whole genome shotgun (WGS) entry which is preliminary data.</text>
</comment>
<dbReference type="Proteomes" id="UP000191812">
    <property type="component" value="Unassembled WGS sequence"/>
</dbReference>
<evidence type="ECO:0000256" key="1">
    <source>
        <dbReference type="SAM" id="MobiDB-lite"/>
    </source>
</evidence>
<reference evidence="2 3" key="1">
    <citation type="submission" date="2016-01" db="EMBL/GenBank/DDBJ databases">
        <authorList>
            <person name="Regsiter A."/>
            <person name="william w."/>
        </authorList>
    </citation>
    <scope>NUCLEOTIDE SEQUENCE [LARGE SCALE GENOMIC DNA]</scope>
    <source>
        <strain evidence="2 3">CFBP 6927</strain>
    </source>
</reference>
<organism evidence="2 3">
    <name type="scientific">Agrobacterium genomosp. 13 str. CFBP 6927</name>
    <dbReference type="NCBI Taxonomy" id="1183428"/>
    <lineage>
        <taxon>Bacteria</taxon>
        <taxon>Pseudomonadati</taxon>
        <taxon>Pseudomonadota</taxon>
        <taxon>Alphaproteobacteria</taxon>
        <taxon>Hyphomicrobiales</taxon>
        <taxon>Rhizobiaceae</taxon>
        <taxon>Rhizobium/Agrobacterium group</taxon>
        <taxon>Agrobacterium</taxon>
        <taxon>Agrobacterium tumefaciens complex</taxon>
    </lineage>
</organism>
<feature type="region of interest" description="Disordered" evidence="1">
    <location>
        <begin position="65"/>
        <end position="88"/>
    </location>
</feature>
<protein>
    <recommendedName>
        <fullName evidence="4">Secreted protein</fullName>
    </recommendedName>
</protein>
<keyword evidence="3" id="KW-1185">Reference proteome</keyword>
<dbReference type="EMBL" id="FBWH01000003">
    <property type="protein sequence ID" value="CUX08416.1"/>
    <property type="molecule type" value="Genomic_DNA"/>
</dbReference>
<proteinExistence type="predicted"/>
<accession>A0ABP2BFV7</accession>
<name>A0ABP2BFV7_9HYPH</name>
<gene>
    <name evidence="2" type="ORF">AGR13a_Cc110026</name>
</gene>
<evidence type="ECO:0000313" key="2">
    <source>
        <dbReference type="EMBL" id="CUX08416.1"/>
    </source>
</evidence>
<sequence>MFSMLRLIRAWQAQGPRSFVALSSTLIPVLVTGIQATRVCAAAELFQPKDLGWLDSCDEHRNEGRTGATAHEISLPHDSTNISSAYPD</sequence>
<evidence type="ECO:0000313" key="3">
    <source>
        <dbReference type="Proteomes" id="UP000191812"/>
    </source>
</evidence>